<comment type="caution">
    <text evidence="1">The sequence shown here is derived from an EMBL/GenBank/DDBJ whole genome shotgun (WGS) entry which is preliminary data.</text>
</comment>
<gene>
    <name evidence="1" type="ORF">BJ875DRAFT_368797</name>
</gene>
<reference evidence="1" key="1">
    <citation type="journal article" date="2021" name="IMA Fungus">
        <title>Genomic characterization of three marine fungi, including Emericellopsis atlantica sp. nov. with signatures of a generalist lifestyle and marine biomass degradation.</title>
        <authorList>
            <person name="Hagestad O.C."/>
            <person name="Hou L."/>
            <person name="Andersen J.H."/>
            <person name="Hansen E.H."/>
            <person name="Altermark B."/>
            <person name="Li C."/>
            <person name="Kuhnert E."/>
            <person name="Cox R.J."/>
            <person name="Crous P.W."/>
            <person name="Spatafora J.W."/>
            <person name="Lail K."/>
            <person name="Amirebrahimi M."/>
            <person name="Lipzen A."/>
            <person name="Pangilinan J."/>
            <person name="Andreopoulos W."/>
            <person name="Hayes R.D."/>
            <person name="Ng V."/>
            <person name="Grigoriev I.V."/>
            <person name="Jackson S.A."/>
            <person name="Sutton T.D.S."/>
            <person name="Dobson A.D.W."/>
            <person name="Rama T."/>
        </authorList>
    </citation>
    <scope>NUCLEOTIDE SEQUENCE</scope>
    <source>
        <strain evidence="1">TRa018bII</strain>
    </source>
</reference>
<evidence type="ECO:0000313" key="2">
    <source>
        <dbReference type="Proteomes" id="UP000824998"/>
    </source>
</evidence>
<organism evidence="1 2">
    <name type="scientific">Amylocarpus encephaloides</name>
    <dbReference type="NCBI Taxonomy" id="45428"/>
    <lineage>
        <taxon>Eukaryota</taxon>
        <taxon>Fungi</taxon>
        <taxon>Dikarya</taxon>
        <taxon>Ascomycota</taxon>
        <taxon>Pezizomycotina</taxon>
        <taxon>Leotiomycetes</taxon>
        <taxon>Helotiales</taxon>
        <taxon>Helotiales incertae sedis</taxon>
        <taxon>Amylocarpus</taxon>
    </lineage>
</organism>
<proteinExistence type="predicted"/>
<protein>
    <submittedName>
        <fullName evidence="1">Uncharacterized protein</fullName>
    </submittedName>
</protein>
<accession>A0A9P7YRX1</accession>
<dbReference type="OrthoDB" id="1022638at2759"/>
<sequence>MNKSIDTIQDGFFEYGIVAGVVFDRVFAKKVSTETKENSKLRELCIAANVLYLDRGCGVVRRRHVEMSNDCPGYLEYMLNWIAKNFHLMGKCADNPYNCQNPRDGFNILNRKSTCTCHFHVHDNPNRAHYNHENCLNRIRSCQCRCDGE</sequence>
<dbReference type="Proteomes" id="UP000824998">
    <property type="component" value="Unassembled WGS sequence"/>
</dbReference>
<name>A0A9P7YRX1_9HELO</name>
<dbReference type="AlphaFoldDB" id="A0A9P7YRX1"/>
<dbReference type="EMBL" id="MU251377">
    <property type="protein sequence ID" value="KAG9237978.1"/>
    <property type="molecule type" value="Genomic_DNA"/>
</dbReference>
<evidence type="ECO:0000313" key="1">
    <source>
        <dbReference type="EMBL" id="KAG9237978.1"/>
    </source>
</evidence>
<keyword evidence="2" id="KW-1185">Reference proteome</keyword>